<keyword evidence="5" id="KW-1185">Reference proteome</keyword>
<dbReference type="Proteomes" id="UP000216101">
    <property type="component" value="Unassembled WGS sequence"/>
</dbReference>
<evidence type="ECO:0000259" key="3">
    <source>
        <dbReference type="Pfam" id="PF17482"/>
    </source>
</evidence>
<dbReference type="EMBL" id="NHNI01000001">
    <property type="protein sequence ID" value="OZY87452.1"/>
    <property type="molecule type" value="Genomic_DNA"/>
</dbReference>
<name>A0A266QC55_9GAMM</name>
<dbReference type="Pfam" id="PF17482">
    <property type="entry name" value="Phage_sheath_1C"/>
    <property type="match status" value="1"/>
</dbReference>
<dbReference type="Gene3D" id="3.40.50.11780">
    <property type="match status" value="2"/>
</dbReference>
<dbReference type="PANTHER" id="PTHR35861:SF1">
    <property type="entry name" value="PHAGE TAIL SHEATH PROTEIN"/>
    <property type="match status" value="1"/>
</dbReference>
<dbReference type="AlphaFoldDB" id="A0A266QC55"/>
<dbReference type="PANTHER" id="PTHR35861">
    <property type="match status" value="1"/>
</dbReference>
<protein>
    <submittedName>
        <fullName evidence="4">Phage tail protein</fullName>
    </submittedName>
</protein>
<evidence type="ECO:0000256" key="1">
    <source>
        <dbReference type="ARBA" id="ARBA00008005"/>
    </source>
</evidence>
<feature type="domain" description="Tail sheath protein subtilisin-like" evidence="2">
    <location>
        <begin position="220"/>
        <end position="399"/>
    </location>
</feature>
<evidence type="ECO:0000259" key="2">
    <source>
        <dbReference type="Pfam" id="PF04984"/>
    </source>
</evidence>
<organism evidence="4 5">
    <name type="scientific">Cellvibrio mixtus</name>
    <dbReference type="NCBI Taxonomy" id="39650"/>
    <lineage>
        <taxon>Bacteria</taxon>
        <taxon>Pseudomonadati</taxon>
        <taxon>Pseudomonadota</taxon>
        <taxon>Gammaproteobacteria</taxon>
        <taxon>Cellvibrionales</taxon>
        <taxon>Cellvibrionaceae</taxon>
        <taxon>Cellvibrio</taxon>
    </lineage>
</organism>
<feature type="domain" description="Tail sheath protein C-terminal" evidence="3">
    <location>
        <begin position="403"/>
        <end position="510"/>
    </location>
</feature>
<reference evidence="5" key="1">
    <citation type="submission" date="2017-05" db="EMBL/GenBank/DDBJ databases">
        <authorList>
            <person name="Barney B.M."/>
        </authorList>
    </citation>
    <scope>NUCLEOTIDE SEQUENCE [LARGE SCALE GENOMIC DNA]</scope>
    <source>
        <strain evidence="5">PSBB022</strain>
    </source>
</reference>
<dbReference type="Pfam" id="PF04984">
    <property type="entry name" value="Phage_sheath_1"/>
    <property type="match status" value="1"/>
</dbReference>
<dbReference type="InterPro" id="IPR020287">
    <property type="entry name" value="Tail_sheath_C"/>
</dbReference>
<accession>A0A266QC55</accession>
<comment type="similarity">
    <text evidence="1">Belongs to the myoviridae tail sheath protein family.</text>
</comment>
<proteinExistence type="inferred from homology"/>
<gene>
    <name evidence="4" type="ORF">CBP51_10890</name>
</gene>
<comment type="caution">
    <text evidence="4">The sequence shown here is derived from an EMBL/GenBank/DDBJ whole genome shotgun (WGS) entry which is preliminary data.</text>
</comment>
<dbReference type="RefSeq" id="WP_094984856.1">
    <property type="nucleotide sequence ID" value="NZ_NHNI01000001.1"/>
</dbReference>
<evidence type="ECO:0000313" key="5">
    <source>
        <dbReference type="Proteomes" id="UP000216101"/>
    </source>
</evidence>
<dbReference type="InterPro" id="IPR035089">
    <property type="entry name" value="Phage_sheath_subtilisin"/>
</dbReference>
<sequence length="515" mass="55303">MPSYLHPGVYIEEIPSGSKPIEGVSTSTTAFIGATFRGPVNSPTLIGSWDEYVAQFGDFNQRTGIQNESDATALAVRAFYQNGGRAAYVCRLLGGEPETAAVTISNGDGAVLEVSASSPGTWANNLAVAVYANGADFNFFVGTVNDGDEFLPIASESFKGVSLDETEDNFIEKVVNGSSRLVLVTVAEDASGLPDFHDPAGADPADRFSALTEAAADTAAEADDYNSFYTNILRKVSDVSIIVLPGQFMPADGSGNEIIANTINHCEATMSRVVIVDTENVELDDASAVNDMVLPTSTYSVLYYPWVTINNPLFNADTNPTAATTINIAPSAIAAGVWTKIDSNRGVWKAPAGVETRINVAGTAFDVEDLEQDFLNPLGVNCVRKRPGYGPVLWGSRTLATKANPEWRYVPVRRTAIFVEQSIYNGIQWAVFEPNDHPLWSSLRANISSFMNGLFRAGAFQGKTADDAYFVRCGLGDTMTQGDIDRGQVIIVVGFAPLKPAEFVILRLQQKIGQQ</sequence>
<evidence type="ECO:0000313" key="4">
    <source>
        <dbReference type="EMBL" id="OZY87452.1"/>
    </source>
</evidence>
<dbReference type="InterPro" id="IPR052042">
    <property type="entry name" value="Tail_sheath_structural"/>
</dbReference>